<feature type="domain" description="DUF218" evidence="2">
    <location>
        <begin position="160"/>
        <end position="306"/>
    </location>
</feature>
<dbReference type="InterPro" id="IPR051599">
    <property type="entry name" value="Cell_Envelope_Assoc"/>
</dbReference>
<gene>
    <name evidence="3" type="ORF">GCM10007377_16830</name>
</gene>
<evidence type="ECO:0000256" key="1">
    <source>
        <dbReference type="SAM" id="Phobius"/>
    </source>
</evidence>
<keyword evidence="1" id="KW-0472">Membrane</keyword>
<sequence length="337" mass="38061">MEVLGPLLVYFPGLLMTVIFIISFRKEPRQFRNAIFLLFALMFLLPALLLQFGQQWMVLPLVLVIIASPLVTLIFLIANTIIVVRHEGLRLATVLPALLAFAIIGWFAAMLVAAIFHFPSWLQSIIGLAMLEGLWFMMSFVALLLYTTLYRILPRKRVYDAIIIHGAGLMGTEPTPLLQGRIDKAVDLWIKQGKRGVLVASGGQGADEEISEAEAMRRYMVQHRDVPDQAIVLEDKSTTTFENVVFSKRLLDALHPSQPYRCALVTSDYHVFRACEYARTVGLTADGVGSHTRAYYWPTAFIREFIAITKAHWMPYVVIAALWAFPIIINLIKALWL</sequence>
<proteinExistence type="predicted"/>
<dbReference type="RefSeq" id="WP_188355836.1">
    <property type="nucleotide sequence ID" value="NZ_BMDH01000007.1"/>
</dbReference>
<organism evidence="3 4">
    <name type="scientific">Galliscardovia ingluviei</name>
    <dbReference type="NCBI Taxonomy" id="1769422"/>
    <lineage>
        <taxon>Bacteria</taxon>
        <taxon>Bacillati</taxon>
        <taxon>Actinomycetota</taxon>
        <taxon>Actinomycetes</taxon>
        <taxon>Bifidobacteriales</taxon>
        <taxon>Bifidobacteriaceae</taxon>
        <taxon>Galliscardovia</taxon>
    </lineage>
</organism>
<reference evidence="3" key="2">
    <citation type="submission" date="2020-09" db="EMBL/GenBank/DDBJ databases">
        <authorList>
            <person name="Sun Q."/>
            <person name="Sedlacek I."/>
        </authorList>
    </citation>
    <scope>NUCLEOTIDE SEQUENCE</scope>
    <source>
        <strain evidence="3">CCM 8606</strain>
    </source>
</reference>
<dbReference type="GO" id="GO:0043164">
    <property type="term" value="P:Gram-negative-bacterium-type cell wall biogenesis"/>
    <property type="evidence" value="ECO:0007669"/>
    <property type="project" value="TreeGrafter"/>
</dbReference>
<evidence type="ECO:0000313" key="3">
    <source>
        <dbReference type="EMBL" id="GGI15626.1"/>
    </source>
</evidence>
<evidence type="ECO:0000313" key="4">
    <source>
        <dbReference type="Proteomes" id="UP000619536"/>
    </source>
</evidence>
<dbReference type="Proteomes" id="UP000619536">
    <property type="component" value="Unassembled WGS sequence"/>
</dbReference>
<keyword evidence="1" id="KW-1133">Transmembrane helix</keyword>
<comment type="caution">
    <text evidence="3">The sequence shown here is derived from an EMBL/GenBank/DDBJ whole genome shotgun (WGS) entry which is preliminary data.</text>
</comment>
<accession>A0A8J3AS40</accession>
<protein>
    <submittedName>
        <fullName evidence="3">Membrane protein</fullName>
    </submittedName>
</protein>
<dbReference type="PANTHER" id="PTHR30336">
    <property type="entry name" value="INNER MEMBRANE PROTEIN, PROBABLE PERMEASE"/>
    <property type="match status" value="1"/>
</dbReference>
<dbReference type="CDD" id="cd06259">
    <property type="entry name" value="YdcF-like"/>
    <property type="match status" value="1"/>
</dbReference>
<dbReference type="Pfam" id="PF02698">
    <property type="entry name" value="DUF218"/>
    <property type="match status" value="1"/>
</dbReference>
<dbReference type="PANTHER" id="PTHR30336:SF18">
    <property type="entry name" value="MEMBRANE PROTEIN"/>
    <property type="match status" value="1"/>
</dbReference>
<keyword evidence="4" id="KW-1185">Reference proteome</keyword>
<dbReference type="InterPro" id="IPR014729">
    <property type="entry name" value="Rossmann-like_a/b/a_fold"/>
</dbReference>
<feature type="transmembrane region" description="Helical" evidence="1">
    <location>
        <begin position="58"/>
        <end position="82"/>
    </location>
</feature>
<reference evidence="3" key="1">
    <citation type="journal article" date="2014" name="Int. J. Syst. Evol. Microbiol.">
        <title>Complete genome sequence of Corynebacterium casei LMG S-19264T (=DSM 44701T), isolated from a smear-ripened cheese.</title>
        <authorList>
            <consortium name="US DOE Joint Genome Institute (JGI-PGF)"/>
            <person name="Walter F."/>
            <person name="Albersmeier A."/>
            <person name="Kalinowski J."/>
            <person name="Ruckert C."/>
        </authorList>
    </citation>
    <scope>NUCLEOTIDE SEQUENCE</scope>
    <source>
        <strain evidence="3">CCM 8606</strain>
    </source>
</reference>
<dbReference type="AlphaFoldDB" id="A0A8J3AS40"/>
<dbReference type="GO" id="GO:0005886">
    <property type="term" value="C:plasma membrane"/>
    <property type="evidence" value="ECO:0007669"/>
    <property type="project" value="TreeGrafter"/>
</dbReference>
<dbReference type="GO" id="GO:0000270">
    <property type="term" value="P:peptidoglycan metabolic process"/>
    <property type="evidence" value="ECO:0007669"/>
    <property type="project" value="TreeGrafter"/>
</dbReference>
<feature type="transmembrane region" description="Helical" evidence="1">
    <location>
        <begin position="6"/>
        <end position="22"/>
    </location>
</feature>
<name>A0A8J3AS40_9BIFI</name>
<feature type="transmembrane region" description="Helical" evidence="1">
    <location>
        <begin position="313"/>
        <end position="336"/>
    </location>
</feature>
<evidence type="ECO:0000259" key="2">
    <source>
        <dbReference type="Pfam" id="PF02698"/>
    </source>
</evidence>
<dbReference type="Gene3D" id="3.40.50.620">
    <property type="entry name" value="HUPs"/>
    <property type="match status" value="1"/>
</dbReference>
<dbReference type="EMBL" id="BMDH01000007">
    <property type="protein sequence ID" value="GGI15626.1"/>
    <property type="molecule type" value="Genomic_DNA"/>
</dbReference>
<feature type="transmembrane region" description="Helical" evidence="1">
    <location>
        <begin position="34"/>
        <end position="52"/>
    </location>
</feature>
<feature type="transmembrane region" description="Helical" evidence="1">
    <location>
        <begin position="124"/>
        <end position="147"/>
    </location>
</feature>
<feature type="transmembrane region" description="Helical" evidence="1">
    <location>
        <begin position="94"/>
        <end position="118"/>
    </location>
</feature>
<keyword evidence="1" id="KW-0812">Transmembrane</keyword>
<dbReference type="InterPro" id="IPR003848">
    <property type="entry name" value="DUF218"/>
</dbReference>